<keyword evidence="11 14" id="KW-0472">Membrane</keyword>
<dbReference type="Gene3D" id="2.170.130.10">
    <property type="entry name" value="TonB-dependent receptor, plug domain"/>
    <property type="match status" value="1"/>
</dbReference>
<dbReference type="PROSITE" id="PS52016">
    <property type="entry name" value="TONB_DEPENDENT_REC_3"/>
    <property type="match status" value="1"/>
</dbReference>
<dbReference type="InterPro" id="IPR036942">
    <property type="entry name" value="Beta-barrel_TonB_sf"/>
</dbReference>
<evidence type="ECO:0000256" key="1">
    <source>
        <dbReference type="ARBA" id="ARBA00004571"/>
    </source>
</evidence>
<keyword evidence="7 16" id="KW-0732">Signal</keyword>
<keyword evidence="12 19" id="KW-0675">Receptor</keyword>
<dbReference type="Proteomes" id="UP001595897">
    <property type="component" value="Unassembled WGS sequence"/>
</dbReference>
<comment type="caution">
    <text evidence="19">The sequence shown here is derived from an EMBL/GenBank/DDBJ whole genome shotgun (WGS) entry which is preliminary data.</text>
</comment>
<evidence type="ECO:0000256" key="6">
    <source>
        <dbReference type="ARBA" id="ARBA00022692"/>
    </source>
</evidence>
<accession>A0ABV9LR64</accession>
<dbReference type="PANTHER" id="PTHR32552">
    <property type="entry name" value="FERRICHROME IRON RECEPTOR-RELATED"/>
    <property type="match status" value="1"/>
</dbReference>
<feature type="signal peptide" evidence="16">
    <location>
        <begin position="1"/>
        <end position="19"/>
    </location>
</feature>
<keyword evidence="10 15" id="KW-0798">TonB box</keyword>
<dbReference type="InterPro" id="IPR000531">
    <property type="entry name" value="Beta-barrel_TonB"/>
</dbReference>
<keyword evidence="20" id="KW-1185">Reference proteome</keyword>
<keyword evidence="4 14" id="KW-1134">Transmembrane beta strand</keyword>
<evidence type="ECO:0000313" key="20">
    <source>
        <dbReference type="Proteomes" id="UP001595897"/>
    </source>
</evidence>
<evidence type="ECO:0000256" key="9">
    <source>
        <dbReference type="ARBA" id="ARBA00023065"/>
    </source>
</evidence>
<evidence type="ECO:0000256" key="10">
    <source>
        <dbReference type="ARBA" id="ARBA00023077"/>
    </source>
</evidence>
<name>A0ABV9LR64_9ALTE</name>
<dbReference type="Pfam" id="PF07715">
    <property type="entry name" value="Plug"/>
    <property type="match status" value="1"/>
</dbReference>
<keyword evidence="3 14" id="KW-0813">Transport</keyword>
<evidence type="ECO:0000256" key="7">
    <source>
        <dbReference type="ARBA" id="ARBA00022729"/>
    </source>
</evidence>
<dbReference type="InterPro" id="IPR010105">
    <property type="entry name" value="TonB_sidphr_rcpt"/>
</dbReference>
<evidence type="ECO:0000256" key="3">
    <source>
        <dbReference type="ARBA" id="ARBA00022448"/>
    </source>
</evidence>
<sequence length="684" mass="75544">MTKYILLAPLLAVPMLTIAQTNDESSSSDFKEIEKIEVTGRVSKFDVPLSETPQAISIIDASDFELKGAISVEEALRYTPSVQAELSGRQGFDDFLIRGFTQSRFQFRDGLRLDPGFLQQQEAYGLSSIEVLKGPASVLYGQIAPGGLVNLNSKIASADAIKEVGIQAGSYGLLRAFADVGGSISDDDSWSVRAPIVISTAGNVQDSVDAERQFIAPSITWAPSDDTQLTFLSVYQRDEYDRVIGFPFEGTLRPNPNGEIPQSRFLGEPEIEPLESEQFQVGYQLRHAFSSSLTFRSSMRYSDFELNGPIVQAPRPGSTTEVINRRGFEYLADRDLFAIDNQIEGVIESDSIEHRFVIGADHQKYNDEQSGDLFGLAPISLFNPQYGAQPEPIGPFFEINNELEELGVYSQYRAKINDKFIAVAGLRYSDVENTAFAPDGSVSRKQPDDEVTFNGAFMYLAENNLTPYISYAESFQPQVGNDPLLNGDTPPPSLGEQIELGLRWMNDNNSIALNAAVYRLDQTNIVNGDPNNPGFSVLVGEQRHTGFELDITGQANKYLQLQLGYAYLDAEITRSNNGDEGLTPVTVPEHAISGFATLEGEALGLENFLFLGGARYVGDRRANGSGDTLPSYTVVDLGINYQVKRYIFQFNLKNIFDERFFTTGERFVIDGEPRVAQITFTTSF</sequence>
<evidence type="ECO:0000256" key="4">
    <source>
        <dbReference type="ARBA" id="ARBA00022452"/>
    </source>
</evidence>
<dbReference type="NCBIfam" id="TIGR01783">
    <property type="entry name" value="TonB-siderophor"/>
    <property type="match status" value="1"/>
</dbReference>
<dbReference type="PANTHER" id="PTHR32552:SF68">
    <property type="entry name" value="FERRICHROME OUTER MEMBRANE TRANSPORTER_PHAGE RECEPTOR"/>
    <property type="match status" value="1"/>
</dbReference>
<reference evidence="20" key="1">
    <citation type="journal article" date="2019" name="Int. J. Syst. Evol. Microbiol.">
        <title>The Global Catalogue of Microorganisms (GCM) 10K type strain sequencing project: providing services to taxonomists for standard genome sequencing and annotation.</title>
        <authorList>
            <consortium name="The Broad Institute Genomics Platform"/>
            <consortium name="The Broad Institute Genome Sequencing Center for Infectious Disease"/>
            <person name="Wu L."/>
            <person name="Ma J."/>
        </authorList>
    </citation>
    <scope>NUCLEOTIDE SEQUENCE [LARGE SCALE GENOMIC DNA]</scope>
    <source>
        <strain evidence="20">KACC 12507</strain>
    </source>
</reference>
<evidence type="ECO:0000256" key="2">
    <source>
        <dbReference type="ARBA" id="ARBA00009810"/>
    </source>
</evidence>
<proteinExistence type="inferred from homology"/>
<dbReference type="SUPFAM" id="SSF56935">
    <property type="entry name" value="Porins"/>
    <property type="match status" value="1"/>
</dbReference>
<keyword evidence="9" id="KW-0406">Ion transport</keyword>
<evidence type="ECO:0000259" key="17">
    <source>
        <dbReference type="Pfam" id="PF00593"/>
    </source>
</evidence>
<keyword evidence="6 14" id="KW-0812">Transmembrane</keyword>
<evidence type="ECO:0000256" key="13">
    <source>
        <dbReference type="ARBA" id="ARBA00023237"/>
    </source>
</evidence>
<evidence type="ECO:0000256" key="16">
    <source>
        <dbReference type="SAM" id="SignalP"/>
    </source>
</evidence>
<evidence type="ECO:0000259" key="18">
    <source>
        <dbReference type="Pfam" id="PF07715"/>
    </source>
</evidence>
<keyword evidence="5" id="KW-0410">Iron transport</keyword>
<feature type="chain" id="PRO_5045809988" evidence="16">
    <location>
        <begin position="20"/>
        <end position="684"/>
    </location>
</feature>
<dbReference type="InterPro" id="IPR012910">
    <property type="entry name" value="Plug_dom"/>
</dbReference>
<evidence type="ECO:0000256" key="5">
    <source>
        <dbReference type="ARBA" id="ARBA00022496"/>
    </source>
</evidence>
<evidence type="ECO:0000256" key="11">
    <source>
        <dbReference type="ARBA" id="ARBA00023136"/>
    </source>
</evidence>
<protein>
    <submittedName>
        <fullName evidence="19">TonB-dependent siderophore receptor</fullName>
    </submittedName>
</protein>
<comment type="subcellular location">
    <subcellularLocation>
        <location evidence="1 14">Cell outer membrane</location>
        <topology evidence="1 14">Multi-pass membrane protein</topology>
    </subcellularLocation>
</comment>
<dbReference type="Gene3D" id="2.40.170.20">
    <property type="entry name" value="TonB-dependent receptor, beta-barrel domain"/>
    <property type="match status" value="1"/>
</dbReference>
<keyword evidence="13 14" id="KW-0998">Cell outer membrane</keyword>
<dbReference type="CDD" id="cd01347">
    <property type="entry name" value="ligand_gated_channel"/>
    <property type="match status" value="1"/>
</dbReference>
<evidence type="ECO:0000313" key="19">
    <source>
        <dbReference type="EMBL" id="MFC4698991.1"/>
    </source>
</evidence>
<keyword evidence="8" id="KW-0408">Iron</keyword>
<gene>
    <name evidence="19" type="ORF">ACFO4O_02310</name>
</gene>
<dbReference type="Pfam" id="PF00593">
    <property type="entry name" value="TonB_dep_Rec_b-barrel"/>
    <property type="match status" value="1"/>
</dbReference>
<evidence type="ECO:0000256" key="8">
    <source>
        <dbReference type="ARBA" id="ARBA00023004"/>
    </source>
</evidence>
<organism evidence="19 20">
    <name type="scientific">Glaciecola siphonariae</name>
    <dbReference type="NCBI Taxonomy" id="521012"/>
    <lineage>
        <taxon>Bacteria</taxon>
        <taxon>Pseudomonadati</taxon>
        <taxon>Pseudomonadota</taxon>
        <taxon>Gammaproteobacteria</taxon>
        <taxon>Alteromonadales</taxon>
        <taxon>Alteromonadaceae</taxon>
        <taxon>Glaciecola</taxon>
    </lineage>
</organism>
<evidence type="ECO:0000256" key="12">
    <source>
        <dbReference type="ARBA" id="ARBA00023170"/>
    </source>
</evidence>
<evidence type="ECO:0000256" key="14">
    <source>
        <dbReference type="PROSITE-ProRule" id="PRU01360"/>
    </source>
</evidence>
<dbReference type="InterPro" id="IPR037066">
    <property type="entry name" value="Plug_dom_sf"/>
</dbReference>
<dbReference type="EMBL" id="JBHSGU010000002">
    <property type="protein sequence ID" value="MFC4698991.1"/>
    <property type="molecule type" value="Genomic_DNA"/>
</dbReference>
<feature type="domain" description="TonB-dependent receptor-like beta-barrel" evidence="17">
    <location>
        <begin position="221"/>
        <end position="655"/>
    </location>
</feature>
<evidence type="ECO:0000256" key="15">
    <source>
        <dbReference type="RuleBase" id="RU003357"/>
    </source>
</evidence>
<feature type="domain" description="TonB-dependent receptor plug" evidence="18">
    <location>
        <begin position="49"/>
        <end position="147"/>
    </location>
</feature>
<dbReference type="InterPro" id="IPR039426">
    <property type="entry name" value="TonB-dep_rcpt-like"/>
</dbReference>
<comment type="similarity">
    <text evidence="2 14 15">Belongs to the TonB-dependent receptor family.</text>
</comment>
<dbReference type="RefSeq" id="WP_382405694.1">
    <property type="nucleotide sequence ID" value="NZ_JBHSGU010000002.1"/>
</dbReference>